<protein>
    <submittedName>
        <fullName evidence="1">Uncharacterized protein</fullName>
    </submittedName>
</protein>
<accession>A0A9D4CTK8</accession>
<evidence type="ECO:0000313" key="1">
    <source>
        <dbReference type="EMBL" id="KAH3730982.1"/>
    </source>
</evidence>
<dbReference type="EMBL" id="JAIWYP010000012">
    <property type="protein sequence ID" value="KAH3730982.1"/>
    <property type="molecule type" value="Genomic_DNA"/>
</dbReference>
<evidence type="ECO:0000313" key="2">
    <source>
        <dbReference type="Proteomes" id="UP000828390"/>
    </source>
</evidence>
<dbReference type="Proteomes" id="UP000828390">
    <property type="component" value="Unassembled WGS sequence"/>
</dbReference>
<gene>
    <name evidence="1" type="ORF">DPMN_056985</name>
</gene>
<keyword evidence="2" id="KW-1185">Reference proteome</keyword>
<organism evidence="1 2">
    <name type="scientific">Dreissena polymorpha</name>
    <name type="common">Zebra mussel</name>
    <name type="synonym">Mytilus polymorpha</name>
    <dbReference type="NCBI Taxonomy" id="45954"/>
    <lineage>
        <taxon>Eukaryota</taxon>
        <taxon>Metazoa</taxon>
        <taxon>Spiralia</taxon>
        <taxon>Lophotrochozoa</taxon>
        <taxon>Mollusca</taxon>
        <taxon>Bivalvia</taxon>
        <taxon>Autobranchia</taxon>
        <taxon>Heteroconchia</taxon>
        <taxon>Euheterodonta</taxon>
        <taxon>Imparidentia</taxon>
        <taxon>Neoheterodontei</taxon>
        <taxon>Myida</taxon>
        <taxon>Dreissenoidea</taxon>
        <taxon>Dreissenidae</taxon>
        <taxon>Dreissena</taxon>
    </lineage>
</organism>
<reference evidence="1" key="2">
    <citation type="submission" date="2020-11" db="EMBL/GenBank/DDBJ databases">
        <authorList>
            <person name="McCartney M.A."/>
            <person name="Auch B."/>
            <person name="Kono T."/>
            <person name="Mallez S."/>
            <person name="Becker A."/>
            <person name="Gohl D.M."/>
            <person name="Silverstein K.A.T."/>
            <person name="Koren S."/>
            <person name="Bechman K.B."/>
            <person name="Herman A."/>
            <person name="Abrahante J.E."/>
            <person name="Garbe J."/>
        </authorList>
    </citation>
    <scope>NUCLEOTIDE SEQUENCE</scope>
    <source>
        <strain evidence="1">Duluth1</strain>
        <tissue evidence="1">Whole animal</tissue>
    </source>
</reference>
<name>A0A9D4CTK8_DREPO</name>
<reference evidence="1" key="1">
    <citation type="journal article" date="2019" name="bioRxiv">
        <title>The Genome of the Zebra Mussel, Dreissena polymorpha: A Resource for Invasive Species Research.</title>
        <authorList>
            <person name="McCartney M.A."/>
            <person name="Auch B."/>
            <person name="Kono T."/>
            <person name="Mallez S."/>
            <person name="Zhang Y."/>
            <person name="Obille A."/>
            <person name="Becker A."/>
            <person name="Abrahante J.E."/>
            <person name="Garbe J."/>
            <person name="Badalamenti J.P."/>
            <person name="Herman A."/>
            <person name="Mangelson H."/>
            <person name="Liachko I."/>
            <person name="Sullivan S."/>
            <person name="Sone E.D."/>
            <person name="Koren S."/>
            <person name="Silverstein K.A.T."/>
            <person name="Beckman K.B."/>
            <person name="Gohl D.M."/>
        </authorList>
    </citation>
    <scope>NUCLEOTIDE SEQUENCE</scope>
    <source>
        <strain evidence="1">Duluth1</strain>
        <tissue evidence="1">Whole animal</tissue>
    </source>
</reference>
<comment type="caution">
    <text evidence="1">The sequence shown here is derived from an EMBL/GenBank/DDBJ whole genome shotgun (WGS) entry which is preliminary data.</text>
</comment>
<dbReference type="AlphaFoldDB" id="A0A9D4CTK8"/>
<proteinExistence type="predicted"/>
<sequence length="69" mass="7961">MPFLLTDEKSLVNKDVEQSSELGINRGRLNAHVLFILTFLGFPMSKEKRPLLVKVEYSLVFRNKTLPLE</sequence>